<protein>
    <submittedName>
        <fullName evidence="1">Uncharacterized protein</fullName>
    </submittedName>
</protein>
<sequence>MSNAASNDIKTTTARIDQKRPAQIRANCFAWTAPSHVQQANVSGTLQCVSTKMYATMQNAGNEWPPQGQIQSTFTFAGSMDVREGHSQTSVITSAIVESRIKRTRNPPVQDAARVF</sequence>
<evidence type="ECO:0000313" key="2">
    <source>
        <dbReference type="Proteomes" id="UP001302367"/>
    </source>
</evidence>
<proteinExistence type="predicted"/>
<accession>A0ABZ0P4P2</accession>
<dbReference type="GeneID" id="90644728"/>
<keyword evidence="2" id="KW-1185">Reference proteome</keyword>
<dbReference type="Proteomes" id="UP001302367">
    <property type="component" value="Chromosome 7"/>
</dbReference>
<gene>
    <name evidence="1" type="ORF">RHO25_011227</name>
</gene>
<organism evidence="1 2">
    <name type="scientific">Cercospora beticola</name>
    <name type="common">Sugarbeet leaf spot fungus</name>
    <dbReference type="NCBI Taxonomy" id="122368"/>
    <lineage>
        <taxon>Eukaryota</taxon>
        <taxon>Fungi</taxon>
        <taxon>Dikarya</taxon>
        <taxon>Ascomycota</taxon>
        <taxon>Pezizomycotina</taxon>
        <taxon>Dothideomycetes</taxon>
        <taxon>Dothideomycetidae</taxon>
        <taxon>Mycosphaerellales</taxon>
        <taxon>Mycosphaerellaceae</taxon>
        <taxon>Cercospora</taxon>
    </lineage>
</organism>
<reference evidence="1 2" key="1">
    <citation type="submission" date="2023-09" db="EMBL/GenBank/DDBJ databases">
        <title>Complete-Gapless Cercospora beticola genome.</title>
        <authorList>
            <person name="Wyatt N.A."/>
            <person name="Spanner R.E."/>
            <person name="Bolton M.D."/>
        </authorList>
    </citation>
    <scope>NUCLEOTIDE SEQUENCE [LARGE SCALE GENOMIC DNA]</scope>
    <source>
        <strain evidence="1">Cb09-40</strain>
    </source>
</reference>
<dbReference type="EMBL" id="CP134190">
    <property type="protein sequence ID" value="WPB06570.1"/>
    <property type="molecule type" value="Genomic_DNA"/>
</dbReference>
<dbReference type="RefSeq" id="XP_065459456.1">
    <property type="nucleotide sequence ID" value="XM_065603384.1"/>
</dbReference>
<name>A0ABZ0P4P2_CERBT</name>
<evidence type="ECO:0000313" key="1">
    <source>
        <dbReference type="EMBL" id="WPB06570.1"/>
    </source>
</evidence>